<organism evidence="17 18">
    <name type="scientific">Lichenicola cladoniae</name>
    <dbReference type="NCBI Taxonomy" id="1484109"/>
    <lineage>
        <taxon>Bacteria</taxon>
        <taxon>Pseudomonadati</taxon>
        <taxon>Pseudomonadota</taxon>
        <taxon>Alphaproteobacteria</taxon>
        <taxon>Acetobacterales</taxon>
        <taxon>Acetobacteraceae</taxon>
        <taxon>Lichenicola</taxon>
    </lineage>
</organism>
<feature type="transmembrane region" description="Helical" evidence="15">
    <location>
        <begin position="208"/>
        <end position="234"/>
    </location>
</feature>
<dbReference type="KEGG" id="lck:HN018_21825"/>
<feature type="transmembrane region" description="Helical" evidence="15">
    <location>
        <begin position="158"/>
        <end position="181"/>
    </location>
</feature>
<feature type="transmembrane region" description="Helical" evidence="15">
    <location>
        <begin position="79"/>
        <end position="99"/>
    </location>
</feature>
<evidence type="ECO:0000256" key="9">
    <source>
        <dbReference type="ARBA" id="ARBA00022982"/>
    </source>
</evidence>
<accession>A0A6M8HXN6</accession>
<evidence type="ECO:0000256" key="2">
    <source>
        <dbReference type="ARBA" id="ARBA00009578"/>
    </source>
</evidence>
<evidence type="ECO:0000256" key="7">
    <source>
        <dbReference type="ARBA" id="ARBA00022692"/>
    </source>
</evidence>
<evidence type="ECO:0000256" key="3">
    <source>
        <dbReference type="ARBA" id="ARBA00022448"/>
    </source>
</evidence>
<dbReference type="GO" id="GO:0009486">
    <property type="term" value="F:cytochrome bo3 ubiquinol oxidase activity"/>
    <property type="evidence" value="ECO:0007669"/>
    <property type="project" value="TreeGrafter"/>
</dbReference>
<dbReference type="PANTHER" id="PTHR10422:SF35">
    <property type="entry name" value="CYTOCHROME BO(3) UBIQUINOL OXIDASE SUBUNIT 1"/>
    <property type="match status" value="1"/>
</dbReference>
<evidence type="ECO:0000256" key="15">
    <source>
        <dbReference type="SAM" id="Phobius"/>
    </source>
</evidence>
<proteinExistence type="inferred from homology"/>
<feature type="transmembrane region" description="Helical" evidence="15">
    <location>
        <begin position="442"/>
        <end position="459"/>
    </location>
</feature>
<feature type="transmembrane region" description="Helical" evidence="15">
    <location>
        <begin position="471"/>
        <end position="493"/>
    </location>
</feature>
<keyword evidence="7 14" id="KW-0812">Transmembrane</keyword>
<protein>
    <submittedName>
        <fullName evidence="17">Cytochrome ubiquinol oxidase subunit I</fullName>
    </submittedName>
</protein>
<evidence type="ECO:0000256" key="10">
    <source>
        <dbReference type="ARBA" id="ARBA00022989"/>
    </source>
</evidence>
<dbReference type="PROSITE" id="PS00077">
    <property type="entry name" value="COX1_CUB"/>
    <property type="match status" value="1"/>
</dbReference>
<dbReference type="PROSITE" id="PS50855">
    <property type="entry name" value="COX1"/>
    <property type="match status" value="1"/>
</dbReference>
<feature type="domain" description="Cytochrome oxidase subunit I profile" evidence="16">
    <location>
        <begin position="59"/>
        <end position="578"/>
    </location>
</feature>
<feature type="transmembrane region" description="Helical" evidence="15">
    <location>
        <begin position="513"/>
        <end position="537"/>
    </location>
</feature>
<evidence type="ECO:0000256" key="11">
    <source>
        <dbReference type="ARBA" id="ARBA00023004"/>
    </source>
</evidence>
<dbReference type="GO" id="GO:0022904">
    <property type="term" value="P:respiratory electron transport chain"/>
    <property type="evidence" value="ECO:0007669"/>
    <property type="project" value="TreeGrafter"/>
</dbReference>
<feature type="transmembrane region" description="Helical" evidence="15">
    <location>
        <begin position="329"/>
        <end position="351"/>
    </location>
</feature>
<keyword evidence="17" id="KW-0614">Plasmid</keyword>
<keyword evidence="3 14" id="KW-0813">Transport</keyword>
<evidence type="ECO:0000256" key="12">
    <source>
        <dbReference type="ARBA" id="ARBA00023008"/>
    </source>
</evidence>
<reference evidence="17 18" key="1">
    <citation type="journal article" date="2014" name="World J. Microbiol. Biotechnol.">
        <title>Biodiversity and physiological characteristics of Antarctic and Arctic lichens-associated bacteria.</title>
        <authorList>
            <person name="Lee Y.M."/>
            <person name="Kim E.H."/>
            <person name="Lee H.K."/>
            <person name="Hong S.G."/>
        </authorList>
    </citation>
    <scope>NUCLEOTIDE SEQUENCE [LARGE SCALE GENOMIC DNA]</scope>
    <source>
        <strain evidence="17 18">PAMC 26569</strain>
        <plasmid evidence="17">unnamed1</plasmid>
    </source>
</reference>
<dbReference type="GO" id="GO:0004129">
    <property type="term" value="F:cytochrome-c oxidase activity"/>
    <property type="evidence" value="ECO:0007669"/>
    <property type="project" value="InterPro"/>
</dbReference>
<feature type="transmembrane region" description="Helical" evidence="15">
    <location>
        <begin position="294"/>
        <end position="317"/>
    </location>
</feature>
<evidence type="ECO:0000256" key="1">
    <source>
        <dbReference type="ARBA" id="ARBA00004651"/>
    </source>
</evidence>
<keyword evidence="9 14" id="KW-0249">Electron transport</keyword>
<dbReference type="GO" id="GO:0005886">
    <property type="term" value="C:plasma membrane"/>
    <property type="evidence" value="ECO:0007669"/>
    <property type="project" value="UniProtKB-SubCell"/>
</dbReference>
<comment type="subcellular location">
    <subcellularLocation>
        <location evidence="1">Cell membrane</location>
        <topology evidence="1">Multi-pass membrane protein</topology>
    </subcellularLocation>
</comment>
<dbReference type="InterPro" id="IPR000883">
    <property type="entry name" value="Cyt_C_Oxase_1"/>
</dbReference>
<dbReference type="InterPro" id="IPR023615">
    <property type="entry name" value="Cyt_c_Oxase_su1_BS"/>
</dbReference>
<gene>
    <name evidence="17" type="ORF">HN018_21825</name>
</gene>
<evidence type="ECO:0000313" key="18">
    <source>
        <dbReference type="Proteomes" id="UP000500767"/>
    </source>
</evidence>
<dbReference type="PANTHER" id="PTHR10422">
    <property type="entry name" value="CYTOCHROME C OXIDASE SUBUNIT 1"/>
    <property type="match status" value="1"/>
</dbReference>
<dbReference type="AlphaFoldDB" id="A0A6M8HXN6"/>
<dbReference type="GO" id="GO:0015990">
    <property type="term" value="P:electron transport coupled proton transport"/>
    <property type="evidence" value="ECO:0007669"/>
    <property type="project" value="TreeGrafter"/>
</dbReference>
<evidence type="ECO:0000256" key="6">
    <source>
        <dbReference type="ARBA" id="ARBA00022660"/>
    </source>
</evidence>
<dbReference type="EMBL" id="CP053709">
    <property type="protein sequence ID" value="QKE92871.1"/>
    <property type="molecule type" value="Genomic_DNA"/>
</dbReference>
<dbReference type="RefSeq" id="WP_171836525.1">
    <property type="nucleotide sequence ID" value="NZ_CP053709.1"/>
</dbReference>
<keyword evidence="6 14" id="KW-0679">Respiratory chain</keyword>
<evidence type="ECO:0000259" key="16">
    <source>
        <dbReference type="PROSITE" id="PS50855"/>
    </source>
</evidence>
<dbReference type="SUPFAM" id="SSF81442">
    <property type="entry name" value="Cytochrome c oxidase subunit I-like"/>
    <property type="match status" value="1"/>
</dbReference>
<evidence type="ECO:0000256" key="14">
    <source>
        <dbReference type="RuleBase" id="RU000370"/>
    </source>
</evidence>
<name>A0A6M8HXN6_9PROT</name>
<evidence type="ECO:0000256" key="5">
    <source>
        <dbReference type="ARBA" id="ARBA00022617"/>
    </source>
</evidence>
<geneLocation type="plasmid" evidence="17 18">
    <name>unnamed1</name>
</geneLocation>
<feature type="transmembrane region" description="Helical" evidence="15">
    <location>
        <begin position="35"/>
        <end position="58"/>
    </location>
</feature>
<keyword evidence="10 15" id="KW-1133">Transmembrane helix</keyword>
<feature type="transmembrane region" description="Helical" evidence="15">
    <location>
        <begin position="401"/>
        <end position="422"/>
    </location>
</feature>
<feature type="transmembrane region" description="Helical" evidence="15">
    <location>
        <begin position="119"/>
        <end position="146"/>
    </location>
</feature>
<keyword evidence="12" id="KW-0186">Copper</keyword>
<dbReference type="GO" id="GO:0020037">
    <property type="term" value="F:heme binding"/>
    <property type="evidence" value="ECO:0007669"/>
    <property type="project" value="InterPro"/>
</dbReference>
<comment type="similarity">
    <text evidence="2 14">Belongs to the heme-copper respiratory oxidase family.</text>
</comment>
<keyword evidence="5 14" id="KW-0349">Heme</keyword>
<keyword evidence="13 15" id="KW-0472">Membrane</keyword>
<keyword evidence="4" id="KW-1003">Cell membrane</keyword>
<dbReference type="Gene3D" id="1.20.210.10">
    <property type="entry name" value="Cytochrome c oxidase-like, subunit I domain"/>
    <property type="match status" value="1"/>
</dbReference>
<keyword evidence="18" id="KW-1185">Reference proteome</keyword>
<feature type="transmembrane region" description="Helical" evidence="15">
    <location>
        <begin position="608"/>
        <end position="626"/>
    </location>
</feature>
<evidence type="ECO:0000313" key="17">
    <source>
        <dbReference type="EMBL" id="QKE92871.1"/>
    </source>
</evidence>
<evidence type="ECO:0000256" key="8">
    <source>
        <dbReference type="ARBA" id="ARBA00022723"/>
    </source>
</evidence>
<keyword evidence="11" id="KW-0408">Iron</keyword>
<dbReference type="Pfam" id="PF00115">
    <property type="entry name" value="COX1"/>
    <property type="match status" value="1"/>
</dbReference>
<feature type="transmembrane region" description="Helical" evidence="15">
    <location>
        <begin position="363"/>
        <end position="380"/>
    </location>
</feature>
<dbReference type="InterPro" id="IPR023616">
    <property type="entry name" value="Cyt_c_oxase-like_su1_dom"/>
</dbReference>
<evidence type="ECO:0000256" key="4">
    <source>
        <dbReference type="ARBA" id="ARBA00022475"/>
    </source>
</evidence>
<keyword evidence="8" id="KW-0479">Metal-binding</keyword>
<evidence type="ECO:0000256" key="13">
    <source>
        <dbReference type="ARBA" id="ARBA00023136"/>
    </source>
</evidence>
<feature type="transmembrane region" description="Helical" evidence="15">
    <location>
        <begin position="246"/>
        <end position="274"/>
    </location>
</feature>
<dbReference type="GO" id="GO:0046872">
    <property type="term" value="F:metal ion binding"/>
    <property type="evidence" value="ECO:0007669"/>
    <property type="project" value="UniProtKB-KW"/>
</dbReference>
<dbReference type="PRINTS" id="PR01165">
    <property type="entry name" value="CYCOXIDASEI"/>
</dbReference>
<sequence>MITETHGIAHALLGNLTWAALPYVRAWRDPSLSEIIGAGAGSMVVLGAIALFALITWLGKWRYLWTEWFTTLDHKKLGIMYVLLAGVMLTRALIEAMLIRTQQATAINAPGLVEPGHFAQLFTTHGSIMVFFMAMPFLIGLINYVVPLQIGARDMAFPYLNSVGFWLTAAGSALMMASLTIGEFSTGGWSGYPPYTELAYSGGVGPDYWIWAVSLSSLGSMTVGINVACTIFKFRAPGMGFMRMPLFCWTSLCTAILMIFAMPPLTVVTLLLAGDRYLGMHFFTDGGGGNMMNYANMFWLFGHPEVYILILPAFGVFSEVISAFSSKELYGYTSLVLATTAIAVLSFTVWLHHFFTMGQGADVNAAFGIATMTIGIPTGVKIYDWIFTMFRGEVRFTPPMLFSIAFMMTFVIGGFTGIILATPPLDYMVHDTLFLVAHFHNMLIPGTLYGMIAGYMFWFPKAFGFRLNERWGRISFSCWAGGFFLAFFPLYVLGAAGMARRTQEVFDPAFRPWLYIALFGALVLFAGLASLFIQLYVSIRDRAENMVPIGDPWDARGLEWSVSAPPPEWNFAVIPHVGNRDAFYWRKRNHGAYVRADQYKDIELPKNLMCGPVIGVAAGLCCFGLIWHIWWIASLFAAASVLTVIARSFQRDTTRTIPAAEVEAVDRRWLAGAHASRPVPRQQEETSLNQGLAEGFEPDRAHGLA</sequence>
<dbReference type="InterPro" id="IPR036927">
    <property type="entry name" value="Cyt_c_oxase-like_su1_sf"/>
</dbReference>
<dbReference type="Proteomes" id="UP000500767">
    <property type="component" value="Plasmid unnamed1"/>
</dbReference>
<dbReference type="GO" id="GO:0009060">
    <property type="term" value="P:aerobic respiration"/>
    <property type="evidence" value="ECO:0007669"/>
    <property type="project" value="InterPro"/>
</dbReference>